<dbReference type="InParanoid" id="A0A4W3GBM0"/>
<name>A0A4W3GBM0_CALMI</name>
<dbReference type="PROSITE" id="PS50835">
    <property type="entry name" value="IG_LIKE"/>
    <property type="match status" value="1"/>
</dbReference>
<dbReference type="SMART" id="SM00406">
    <property type="entry name" value="IGv"/>
    <property type="match status" value="1"/>
</dbReference>
<evidence type="ECO:0000256" key="4">
    <source>
        <dbReference type="ARBA" id="ARBA00023170"/>
    </source>
</evidence>
<dbReference type="GO" id="GO:0002250">
    <property type="term" value="P:adaptive immune response"/>
    <property type="evidence" value="ECO:0007669"/>
    <property type="project" value="UniProtKB-KW"/>
</dbReference>
<dbReference type="InterPro" id="IPR013783">
    <property type="entry name" value="Ig-like_fold"/>
</dbReference>
<evidence type="ECO:0000256" key="2">
    <source>
        <dbReference type="ARBA" id="ARBA00022859"/>
    </source>
</evidence>
<dbReference type="GO" id="GO:0042101">
    <property type="term" value="C:T cell receptor complex"/>
    <property type="evidence" value="ECO:0007669"/>
    <property type="project" value="UniProtKB-KW"/>
</dbReference>
<keyword evidence="3" id="KW-1064">Adaptive immunity</keyword>
<reference evidence="9" key="1">
    <citation type="journal article" date="2006" name="Science">
        <title>Ancient noncoding elements conserved in the human genome.</title>
        <authorList>
            <person name="Venkatesh B."/>
            <person name="Kirkness E.F."/>
            <person name="Loh Y.H."/>
            <person name="Halpern A.L."/>
            <person name="Lee A.P."/>
            <person name="Johnson J."/>
            <person name="Dandona N."/>
            <person name="Viswanathan L.D."/>
            <person name="Tay A."/>
            <person name="Venter J.C."/>
            <person name="Strausberg R.L."/>
            <person name="Brenner S."/>
        </authorList>
    </citation>
    <scope>NUCLEOTIDE SEQUENCE [LARGE SCALE GENOMIC DNA]</scope>
</reference>
<dbReference type="STRING" id="7868.ENSCMIP00000000132"/>
<organism evidence="8 9">
    <name type="scientific">Callorhinchus milii</name>
    <name type="common">Ghost shark</name>
    <dbReference type="NCBI Taxonomy" id="7868"/>
    <lineage>
        <taxon>Eukaryota</taxon>
        <taxon>Metazoa</taxon>
        <taxon>Chordata</taxon>
        <taxon>Craniata</taxon>
        <taxon>Vertebrata</taxon>
        <taxon>Chondrichthyes</taxon>
        <taxon>Holocephali</taxon>
        <taxon>Chimaeriformes</taxon>
        <taxon>Callorhinchidae</taxon>
        <taxon>Callorhinchus</taxon>
    </lineage>
</organism>
<dbReference type="GeneTree" id="ENSGT00970000196780"/>
<dbReference type="InterPro" id="IPR036179">
    <property type="entry name" value="Ig-like_dom_sf"/>
</dbReference>
<dbReference type="SUPFAM" id="SSF48726">
    <property type="entry name" value="Immunoglobulin"/>
    <property type="match status" value="1"/>
</dbReference>
<dbReference type="PANTHER" id="PTHR19343">
    <property type="entry name" value="T CELL RECEPTOR ALPHA VARIABLE 1-2"/>
    <property type="match status" value="1"/>
</dbReference>
<dbReference type="Pfam" id="PF07686">
    <property type="entry name" value="V-set"/>
    <property type="match status" value="1"/>
</dbReference>
<dbReference type="CDD" id="cd00099">
    <property type="entry name" value="IgV"/>
    <property type="match status" value="1"/>
</dbReference>
<evidence type="ECO:0000256" key="3">
    <source>
        <dbReference type="ARBA" id="ARBA00023130"/>
    </source>
</evidence>
<dbReference type="InterPro" id="IPR013106">
    <property type="entry name" value="Ig_V-set"/>
</dbReference>
<reference evidence="8" key="4">
    <citation type="submission" date="2025-08" db="UniProtKB">
        <authorList>
            <consortium name="Ensembl"/>
        </authorList>
    </citation>
    <scope>IDENTIFICATION</scope>
</reference>
<keyword evidence="6" id="KW-1279">T cell receptor</keyword>
<evidence type="ECO:0000256" key="5">
    <source>
        <dbReference type="ARBA" id="ARBA00023319"/>
    </source>
</evidence>
<dbReference type="AlphaFoldDB" id="A0A4W3GBM0"/>
<evidence type="ECO:0000313" key="9">
    <source>
        <dbReference type="Proteomes" id="UP000314986"/>
    </source>
</evidence>
<dbReference type="Gene3D" id="2.60.40.10">
    <property type="entry name" value="Immunoglobulins"/>
    <property type="match status" value="1"/>
</dbReference>
<dbReference type="Ensembl" id="ENSCMIT00000000157.1">
    <property type="protein sequence ID" value="ENSCMIP00000000132.1"/>
    <property type="gene ID" value="ENSCMIG00000000109.1"/>
</dbReference>
<keyword evidence="5" id="KW-0393">Immunoglobulin domain</keyword>
<dbReference type="InterPro" id="IPR003599">
    <property type="entry name" value="Ig_sub"/>
</dbReference>
<keyword evidence="2" id="KW-0391">Immunity</keyword>
<protein>
    <recommendedName>
        <fullName evidence="7">Ig-like domain-containing protein</fullName>
    </recommendedName>
</protein>
<evidence type="ECO:0000256" key="6">
    <source>
        <dbReference type="ARBA" id="ARBA00043266"/>
    </source>
</evidence>
<dbReference type="InterPro" id="IPR051006">
    <property type="entry name" value="TCR_variable_domain"/>
</dbReference>
<sequence length="274" mass="31353">GSNCLLLWFTVSQSPPEQTAFAGERINLHCQYSGICRQDFSVSWYRQYPGEELKYLLHTKSSGDGGNPIRNHIFAYLDTAKKISVLTITGLRLTDSTMYHCARSLHHSDTHHRKPRTITLITANAGNNTVQLVRDSVTDPLTTSTVSYKILVIYLLYIWIHHLRYKYSALLMSLYGTREVFCCVSGGTRHESTQREHEARNEPQNYQLWVLMGEKKDLSKQCMSFLYELLLSKLRLNPCTCTAPDNLKVLHYLLPTVRSIAACICIPPFMLITF</sequence>
<dbReference type="InterPro" id="IPR007110">
    <property type="entry name" value="Ig-like_dom"/>
</dbReference>
<reference evidence="8" key="5">
    <citation type="submission" date="2025-09" db="UniProtKB">
        <authorList>
            <consortium name="Ensembl"/>
        </authorList>
    </citation>
    <scope>IDENTIFICATION</scope>
</reference>
<accession>A0A4W3GBM0</accession>
<keyword evidence="1" id="KW-0732">Signal</keyword>
<dbReference type="PANTHER" id="PTHR19343:SF13">
    <property type="entry name" value="T CELL RECEPTOR ALPHA VARIABLE 21"/>
    <property type="match status" value="1"/>
</dbReference>
<feature type="domain" description="Ig-like" evidence="7">
    <location>
        <begin position="9"/>
        <end position="119"/>
    </location>
</feature>
<evidence type="ECO:0000313" key="8">
    <source>
        <dbReference type="Ensembl" id="ENSCMIP00000000132.1"/>
    </source>
</evidence>
<keyword evidence="9" id="KW-1185">Reference proteome</keyword>
<evidence type="ECO:0000256" key="1">
    <source>
        <dbReference type="ARBA" id="ARBA00022729"/>
    </source>
</evidence>
<evidence type="ECO:0000259" key="7">
    <source>
        <dbReference type="PROSITE" id="PS50835"/>
    </source>
</evidence>
<keyword evidence="4" id="KW-0675">Receptor</keyword>
<reference evidence="9" key="3">
    <citation type="journal article" date="2014" name="Nature">
        <title>Elephant shark genome provides unique insights into gnathostome evolution.</title>
        <authorList>
            <consortium name="International Elephant Shark Genome Sequencing Consortium"/>
            <person name="Venkatesh B."/>
            <person name="Lee A.P."/>
            <person name="Ravi V."/>
            <person name="Maurya A.K."/>
            <person name="Lian M.M."/>
            <person name="Swann J.B."/>
            <person name="Ohta Y."/>
            <person name="Flajnik M.F."/>
            <person name="Sutoh Y."/>
            <person name="Kasahara M."/>
            <person name="Hoon S."/>
            <person name="Gangu V."/>
            <person name="Roy S.W."/>
            <person name="Irimia M."/>
            <person name="Korzh V."/>
            <person name="Kondrychyn I."/>
            <person name="Lim Z.W."/>
            <person name="Tay B.H."/>
            <person name="Tohari S."/>
            <person name="Kong K.W."/>
            <person name="Ho S."/>
            <person name="Lorente-Galdos B."/>
            <person name="Quilez J."/>
            <person name="Marques-Bonet T."/>
            <person name="Raney B.J."/>
            <person name="Ingham P.W."/>
            <person name="Tay A."/>
            <person name="Hillier L.W."/>
            <person name="Minx P."/>
            <person name="Boehm T."/>
            <person name="Wilson R.K."/>
            <person name="Brenner S."/>
            <person name="Warren W.C."/>
        </authorList>
    </citation>
    <scope>NUCLEOTIDE SEQUENCE [LARGE SCALE GENOMIC DNA]</scope>
</reference>
<dbReference type="SMART" id="SM00409">
    <property type="entry name" value="IG"/>
    <property type="match status" value="1"/>
</dbReference>
<dbReference type="Proteomes" id="UP000314986">
    <property type="component" value="Unassembled WGS sequence"/>
</dbReference>
<proteinExistence type="predicted"/>
<reference evidence="9" key="2">
    <citation type="journal article" date="2007" name="PLoS Biol.">
        <title>Survey sequencing and comparative analysis of the elephant shark (Callorhinchus milii) genome.</title>
        <authorList>
            <person name="Venkatesh B."/>
            <person name="Kirkness E.F."/>
            <person name="Loh Y.H."/>
            <person name="Halpern A.L."/>
            <person name="Lee A.P."/>
            <person name="Johnson J."/>
            <person name="Dandona N."/>
            <person name="Viswanathan L.D."/>
            <person name="Tay A."/>
            <person name="Venter J.C."/>
            <person name="Strausberg R.L."/>
            <person name="Brenner S."/>
        </authorList>
    </citation>
    <scope>NUCLEOTIDE SEQUENCE [LARGE SCALE GENOMIC DNA]</scope>
</reference>
<dbReference type="GO" id="GO:0042605">
    <property type="term" value="F:peptide antigen binding"/>
    <property type="evidence" value="ECO:0007669"/>
    <property type="project" value="TreeGrafter"/>
</dbReference>